<keyword evidence="3" id="KW-1185">Reference proteome</keyword>
<protein>
    <submittedName>
        <fullName evidence="2">Uncharacterized protein</fullName>
    </submittedName>
</protein>
<feature type="non-terminal residue" evidence="2">
    <location>
        <position position="1"/>
    </location>
</feature>
<feature type="region of interest" description="Disordered" evidence="1">
    <location>
        <begin position="28"/>
        <end position="48"/>
    </location>
</feature>
<evidence type="ECO:0000256" key="1">
    <source>
        <dbReference type="SAM" id="MobiDB-lite"/>
    </source>
</evidence>
<proteinExistence type="predicted"/>
<comment type="caution">
    <text evidence="2">The sequence shown here is derived from an EMBL/GenBank/DDBJ whole genome shotgun (WGS) entry which is preliminary data.</text>
</comment>
<reference evidence="2" key="1">
    <citation type="journal article" date="2022" name="bioRxiv">
        <title>Sequencing and chromosome-scale assembly of the giantPleurodeles waltlgenome.</title>
        <authorList>
            <person name="Brown T."/>
            <person name="Elewa A."/>
            <person name="Iarovenko S."/>
            <person name="Subramanian E."/>
            <person name="Araus A.J."/>
            <person name="Petzold A."/>
            <person name="Susuki M."/>
            <person name="Suzuki K.-i.T."/>
            <person name="Hayashi T."/>
            <person name="Toyoda A."/>
            <person name="Oliveira C."/>
            <person name="Osipova E."/>
            <person name="Leigh N.D."/>
            <person name="Simon A."/>
            <person name="Yun M.H."/>
        </authorList>
    </citation>
    <scope>NUCLEOTIDE SEQUENCE</scope>
    <source>
        <strain evidence="2">20211129_DDA</strain>
        <tissue evidence="2">Liver</tissue>
    </source>
</reference>
<accession>A0AAV7SRT9</accession>
<name>A0AAV7SRT9_PLEWA</name>
<sequence length="64" mass="7643">RQHCRLEGGVQHTRRPWTTWRRWAQPSSLRRSSQGFKDRTAQTTTRQRTCRVSHMGNYNAIMLT</sequence>
<evidence type="ECO:0000313" key="2">
    <source>
        <dbReference type="EMBL" id="KAJ1166682.1"/>
    </source>
</evidence>
<dbReference type="EMBL" id="JANPWB010000008">
    <property type="protein sequence ID" value="KAJ1166682.1"/>
    <property type="molecule type" value="Genomic_DNA"/>
</dbReference>
<gene>
    <name evidence="2" type="ORF">NDU88_007079</name>
</gene>
<dbReference type="Proteomes" id="UP001066276">
    <property type="component" value="Chromosome 4_2"/>
</dbReference>
<organism evidence="2 3">
    <name type="scientific">Pleurodeles waltl</name>
    <name type="common">Iberian ribbed newt</name>
    <dbReference type="NCBI Taxonomy" id="8319"/>
    <lineage>
        <taxon>Eukaryota</taxon>
        <taxon>Metazoa</taxon>
        <taxon>Chordata</taxon>
        <taxon>Craniata</taxon>
        <taxon>Vertebrata</taxon>
        <taxon>Euteleostomi</taxon>
        <taxon>Amphibia</taxon>
        <taxon>Batrachia</taxon>
        <taxon>Caudata</taxon>
        <taxon>Salamandroidea</taxon>
        <taxon>Salamandridae</taxon>
        <taxon>Pleurodelinae</taxon>
        <taxon>Pleurodeles</taxon>
    </lineage>
</organism>
<dbReference type="AlphaFoldDB" id="A0AAV7SRT9"/>
<feature type="non-terminal residue" evidence="2">
    <location>
        <position position="64"/>
    </location>
</feature>
<evidence type="ECO:0000313" key="3">
    <source>
        <dbReference type="Proteomes" id="UP001066276"/>
    </source>
</evidence>